<evidence type="ECO:0000313" key="1">
    <source>
        <dbReference type="EMBL" id="SEC60265.1"/>
    </source>
</evidence>
<evidence type="ECO:0000313" key="2">
    <source>
        <dbReference type="Proteomes" id="UP000198609"/>
    </source>
</evidence>
<proteinExistence type="predicted"/>
<reference evidence="2" key="1">
    <citation type="submission" date="2016-10" db="EMBL/GenBank/DDBJ databases">
        <authorList>
            <person name="Varghese N."/>
            <person name="Submissions S."/>
        </authorList>
    </citation>
    <scope>NUCLEOTIDE SEQUENCE [LARGE SCALE GENOMIC DNA]</scope>
    <source>
        <strain evidence="2">DSM 40318</strain>
    </source>
</reference>
<accession>A0A1H4TUX2</accession>
<dbReference type="EMBL" id="FNST01000002">
    <property type="protein sequence ID" value="SEC60265.1"/>
    <property type="molecule type" value="Genomic_DNA"/>
</dbReference>
<protein>
    <recommendedName>
        <fullName evidence="3">Phage integrase family protein</fullName>
    </recommendedName>
</protein>
<gene>
    <name evidence="1" type="ORF">SAMN04490356_4778</name>
</gene>
<organism evidence="1 2">
    <name type="scientific">Streptomyces melanosporofaciens</name>
    <dbReference type="NCBI Taxonomy" id="67327"/>
    <lineage>
        <taxon>Bacteria</taxon>
        <taxon>Bacillati</taxon>
        <taxon>Actinomycetota</taxon>
        <taxon>Actinomycetes</taxon>
        <taxon>Kitasatosporales</taxon>
        <taxon>Streptomycetaceae</taxon>
        <taxon>Streptomyces</taxon>
        <taxon>Streptomyces violaceusniger group</taxon>
    </lineage>
</organism>
<evidence type="ECO:0008006" key="3">
    <source>
        <dbReference type="Google" id="ProtNLM"/>
    </source>
</evidence>
<dbReference type="AlphaFoldDB" id="A0A1H4TUX2"/>
<dbReference type="Proteomes" id="UP000198609">
    <property type="component" value="Unassembled WGS sequence"/>
</dbReference>
<name>A0A1H4TUX2_STRMJ</name>
<keyword evidence="2" id="KW-1185">Reference proteome</keyword>
<sequence>MLTLDLQQPHPAEIFEVSDRHRHGLPPESDQYPRLARGLCARPSLWHACVSQWLNSGVSAPEVAARAGYSVDVLLKIYAKCIDGQEAEMNDRIMKGLVEGELETDPSFL</sequence>